<reference evidence="5 6" key="1">
    <citation type="journal article" date="2014" name="Int. J. Syst. Evol. Microbiol.">
        <title>Description of Galbitalea soli gen. nov., sp. nov., and Frondihabitans sucicola sp. nov.</title>
        <authorList>
            <person name="Kim S.J."/>
            <person name="Lim J.M."/>
            <person name="Ahn J.H."/>
            <person name="Weon H.Y."/>
            <person name="Hamada M."/>
            <person name="Suzuki K."/>
            <person name="Ahn T.Y."/>
            <person name="Kwon S.W."/>
        </authorList>
    </citation>
    <scope>NUCLEOTIDE SEQUENCE [LARGE SCALE GENOMIC DNA]</scope>
    <source>
        <strain evidence="5 6">NBRC 108727</strain>
    </source>
</reference>
<dbReference type="EMBL" id="JAAGWZ010000001">
    <property type="protein sequence ID" value="NEM90490.1"/>
    <property type="molecule type" value="Genomic_DNA"/>
</dbReference>
<evidence type="ECO:0000259" key="4">
    <source>
        <dbReference type="Pfam" id="PF13439"/>
    </source>
</evidence>
<organism evidence="5 6">
    <name type="scientific">Galbitalea soli</name>
    <dbReference type="NCBI Taxonomy" id="1268042"/>
    <lineage>
        <taxon>Bacteria</taxon>
        <taxon>Bacillati</taxon>
        <taxon>Actinomycetota</taxon>
        <taxon>Actinomycetes</taxon>
        <taxon>Micrococcales</taxon>
        <taxon>Microbacteriaceae</taxon>
        <taxon>Galbitalea</taxon>
    </lineage>
</organism>
<dbReference type="GO" id="GO:1901137">
    <property type="term" value="P:carbohydrate derivative biosynthetic process"/>
    <property type="evidence" value="ECO:0007669"/>
    <property type="project" value="UniProtKB-ARBA"/>
</dbReference>
<dbReference type="InterPro" id="IPR001296">
    <property type="entry name" value="Glyco_trans_1"/>
</dbReference>
<dbReference type="AlphaFoldDB" id="A0A7C9PLV1"/>
<proteinExistence type="predicted"/>
<dbReference type="InterPro" id="IPR028098">
    <property type="entry name" value="Glyco_trans_4-like_N"/>
</dbReference>
<accession>A0A7C9PLV1</accession>
<comment type="caution">
    <text evidence="5">The sequence shown here is derived from an EMBL/GenBank/DDBJ whole genome shotgun (WGS) entry which is preliminary data.</text>
</comment>
<feature type="domain" description="Glycosyl transferase family 1" evidence="3">
    <location>
        <begin position="216"/>
        <end position="386"/>
    </location>
</feature>
<gene>
    <name evidence="5" type="ORF">G3T37_03880</name>
</gene>
<dbReference type="SUPFAM" id="SSF53756">
    <property type="entry name" value="UDP-Glycosyltransferase/glycogen phosphorylase"/>
    <property type="match status" value="1"/>
</dbReference>
<keyword evidence="2 5" id="KW-0808">Transferase</keyword>
<dbReference type="PANTHER" id="PTHR45947:SF13">
    <property type="entry name" value="TRANSFERASE"/>
    <property type="match status" value="1"/>
</dbReference>
<evidence type="ECO:0000256" key="2">
    <source>
        <dbReference type="ARBA" id="ARBA00022679"/>
    </source>
</evidence>
<evidence type="ECO:0000313" key="5">
    <source>
        <dbReference type="EMBL" id="NEM90490.1"/>
    </source>
</evidence>
<dbReference type="Pfam" id="PF00534">
    <property type="entry name" value="Glycos_transf_1"/>
    <property type="match status" value="1"/>
</dbReference>
<sequence length="413" mass="43223">MRQGVRRVAMISMHTSPAASPGRGDAGGMNVAVVALAEQLSARGIEVDLLTRAIDSTHPRELSAGVTLRPLLAGAIAPLPKSQLPIVADEFGEAVATLVRARDREYDVLHAHYWLSGLATLPVAIETGVPFVQSFHTLAAMKNRALADGDTPEPEARLRSEAFIAAQADAIVAGSSSEVEAVIDELRAPADRLWVIPPGVDTALFTPARRRNDGEVRSALGLESDRPLLVVAARIQPLKDLELAVRTLAGVRALRGSAPPLLVVAGEATDEQYLASLGAVASALGVARDVRYVGALDRETLADLFAAADVTLVTSHSETFGLVALESASSGTPVVAYRGTGLVESVSDGESGILIDSRDPGRWAGVVAALLADDAARARLGASARRFAEGFTWATAGASLLGVYESLAEARRR</sequence>
<evidence type="ECO:0000256" key="1">
    <source>
        <dbReference type="ARBA" id="ARBA00022676"/>
    </source>
</evidence>
<evidence type="ECO:0000259" key="3">
    <source>
        <dbReference type="Pfam" id="PF00534"/>
    </source>
</evidence>
<dbReference type="RefSeq" id="WP_163472133.1">
    <property type="nucleotide sequence ID" value="NZ_JAAGWZ010000001.1"/>
</dbReference>
<protein>
    <submittedName>
        <fullName evidence="5">Glycosyltransferase</fullName>
    </submittedName>
</protein>
<keyword evidence="1" id="KW-0328">Glycosyltransferase</keyword>
<dbReference type="InterPro" id="IPR050194">
    <property type="entry name" value="Glycosyltransferase_grp1"/>
</dbReference>
<dbReference type="GO" id="GO:0016757">
    <property type="term" value="F:glycosyltransferase activity"/>
    <property type="evidence" value="ECO:0007669"/>
    <property type="project" value="UniProtKB-KW"/>
</dbReference>
<dbReference type="Pfam" id="PF13439">
    <property type="entry name" value="Glyco_transf_4"/>
    <property type="match status" value="1"/>
</dbReference>
<name>A0A7C9PLV1_9MICO</name>
<dbReference type="PANTHER" id="PTHR45947">
    <property type="entry name" value="SULFOQUINOVOSYL TRANSFERASE SQD2"/>
    <property type="match status" value="1"/>
</dbReference>
<feature type="domain" description="Glycosyltransferase subfamily 4-like N-terminal" evidence="4">
    <location>
        <begin position="27"/>
        <end position="203"/>
    </location>
</feature>
<evidence type="ECO:0000313" key="6">
    <source>
        <dbReference type="Proteomes" id="UP000479756"/>
    </source>
</evidence>
<dbReference type="Proteomes" id="UP000479756">
    <property type="component" value="Unassembled WGS sequence"/>
</dbReference>
<keyword evidence="6" id="KW-1185">Reference proteome</keyword>
<dbReference type="Gene3D" id="3.40.50.2000">
    <property type="entry name" value="Glycogen Phosphorylase B"/>
    <property type="match status" value="2"/>
</dbReference>